<name>A0A1C3Z2W2_9BACT</name>
<dbReference type="GO" id="GO:0004557">
    <property type="term" value="F:alpha-galactosidase activity"/>
    <property type="evidence" value="ECO:0007669"/>
    <property type="project" value="UniProtKB-EC"/>
</dbReference>
<keyword evidence="2 4" id="KW-0378">Hydrolase</keyword>
<dbReference type="Proteomes" id="UP000242818">
    <property type="component" value="Unassembled WGS sequence"/>
</dbReference>
<dbReference type="GO" id="GO:0005975">
    <property type="term" value="P:carbohydrate metabolic process"/>
    <property type="evidence" value="ECO:0007669"/>
    <property type="project" value="InterPro"/>
</dbReference>
<dbReference type="Gene3D" id="3.20.20.70">
    <property type="entry name" value="Aldolase class I"/>
    <property type="match status" value="1"/>
</dbReference>
<dbReference type="EMBL" id="FMAR01000001">
    <property type="protein sequence ID" value="SCB76676.1"/>
    <property type="molecule type" value="Genomic_DNA"/>
</dbReference>
<dbReference type="PRINTS" id="PR00740">
    <property type="entry name" value="GLHYDRLASE27"/>
</dbReference>
<dbReference type="PANTHER" id="PTHR11452:SF75">
    <property type="entry name" value="ALPHA-GALACTOSIDASE MEL1"/>
    <property type="match status" value="1"/>
</dbReference>
<evidence type="ECO:0000313" key="7">
    <source>
        <dbReference type="Proteomes" id="UP000242818"/>
    </source>
</evidence>
<gene>
    <name evidence="6" type="ORF">GA0116948_101215</name>
</gene>
<dbReference type="CDD" id="cd14792">
    <property type="entry name" value="GH27"/>
    <property type="match status" value="1"/>
</dbReference>
<evidence type="ECO:0000256" key="1">
    <source>
        <dbReference type="ARBA" id="ARBA00009743"/>
    </source>
</evidence>
<dbReference type="SUPFAM" id="SSF51011">
    <property type="entry name" value="Glycosyl hydrolase domain"/>
    <property type="match status" value="1"/>
</dbReference>
<dbReference type="Pfam" id="PF16499">
    <property type="entry name" value="Melibiase_2"/>
    <property type="match status" value="1"/>
</dbReference>
<keyword evidence="7" id="KW-1185">Reference proteome</keyword>
<feature type="chain" id="PRO_5008687873" description="Alpha-galactosidase" evidence="5">
    <location>
        <begin position="25"/>
        <end position="406"/>
    </location>
</feature>
<organism evidence="6 7">
    <name type="scientific">Chitinophaga costaii</name>
    <dbReference type="NCBI Taxonomy" id="1335309"/>
    <lineage>
        <taxon>Bacteria</taxon>
        <taxon>Pseudomonadati</taxon>
        <taxon>Bacteroidota</taxon>
        <taxon>Chitinophagia</taxon>
        <taxon>Chitinophagales</taxon>
        <taxon>Chitinophagaceae</taxon>
        <taxon>Chitinophaga</taxon>
    </lineage>
</organism>
<comment type="catalytic activity">
    <reaction evidence="4">
        <text>Hydrolysis of terminal, non-reducing alpha-D-galactose residues in alpha-D-galactosides, including galactose oligosaccharides, galactomannans and galactolipids.</text>
        <dbReference type="EC" id="3.2.1.22"/>
    </reaction>
</comment>
<protein>
    <recommendedName>
        <fullName evidence="4">Alpha-galactosidase</fullName>
        <ecNumber evidence="4">3.2.1.22</ecNumber>
    </recommendedName>
    <alternativeName>
        <fullName evidence="4">Melibiase</fullName>
    </alternativeName>
</protein>
<dbReference type="AlphaFoldDB" id="A0A1C3Z2W2"/>
<dbReference type="FunFam" id="3.20.20.70:FF:000286">
    <property type="entry name" value="Alpha-galactosidase"/>
    <property type="match status" value="1"/>
</dbReference>
<dbReference type="STRING" id="1335309.GA0116948_101215"/>
<evidence type="ECO:0000256" key="2">
    <source>
        <dbReference type="ARBA" id="ARBA00022801"/>
    </source>
</evidence>
<dbReference type="InterPro" id="IPR013780">
    <property type="entry name" value="Glyco_hydro_b"/>
</dbReference>
<evidence type="ECO:0000313" key="6">
    <source>
        <dbReference type="EMBL" id="SCB76676.1"/>
    </source>
</evidence>
<comment type="similarity">
    <text evidence="1 4">Belongs to the glycosyl hydrolase 27 family.</text>
</comment>
<sequence>MNKLFSLLCGCVLAMSGYSQSMLAKEGLCTTPPMGWNSWNFFEGRISDTILRQMGDAMVANGMKAAGYEYIIIDDLWTGGRDAQNNLVPDAVRFPHGMKALADYLHARGLKLGIYSDAAMLTCGGVTGSYNFEEQDAATFASWGIDYLKYDYCNAPQDVSIAFARYKKMGDALKATGRPIVYAICEWGQLKPWLWARAAGGNLWRTTWDLRDVWQSHNDKLTGILEVFDQEEHIAQYAGPGGWNDPDMLMVGLNGKGSSSSAGNNGVGCTPTEYAAHFALWCMLAAPLVVNSDLRQLSAQSLQLLNNKDLIAIDQDTLGRQAVTVFKQNGIQVLKKELAGGRMAICVLNRSDSLQSGQLSLGRDLASSGTFARCHLIFGQKNITAGRMLAYKLAPHACEVYVFTQP</sequence>
<dbReference type="PROSITE" id="PS00512">
    <property type="entry name" value="ALPHA_GALACTOSIDASE"/>
    <property type="match status" value="1"/>
</dbReference>
<proteinExistence type="inferred from homology"/>
<dbReference type="InterPro" id="IPR002241">
    <property type="entry name" value="Glyco_hydro_27"/>
</dbReference>
<keyword evidence="5" id="KW-0732">Signal</keyword>
<dbReference type="PANTHER" id="PTHR11452">
    <property type="entry name" value="ALPHA-GALACTOSIDASE/ALPHA-N-ACETYLGALACTOSAMINIDASE"/>
    <property type="match status" value="1"/>
</dbReference>
<evidence type="ECO:0000256" key="5">
    <source>
        <dbReference type="SAM" id="SignalP"/>
    </source>
</evidence>
<dbReference type="Gene3D" id="2.60.40.1180">
    <property type="entry name" value="Golgi alpha-mannosidase II"/>
    <property type="match status" value="1"/>
</dbReference>
<keyword evidence="3 4" id="KW-0326">Glycosidase</keyword>
<evidence type="ECO:0000256" key="3">
    <source>
        <dbReference type="ARBA" id="ARBA00023295"/>
    </source>
</evidence>
<feature type="signal peptide" evidence="5">
    <location>
        <begin position="1"/>
        <end position="24"/>
    </location>
</feature>
<dbReference type="OrthoDB" id="9807519at2"/>
<dbReference type="EC" id="3.2.1.22" evidence="4"/>
<dbReference type="InterPro" id="IPR017853">
    <property type="entry name" value="GH"/>
</dbReference>
<dbReference type="InterPro" id="IPR000111">
    <property type="entry name" value="Glyco_hydro_27/36_CS"/>
</dbReference>
<dbReference type="SUPFAM" id="SSF51445">
    <property type="entry name" value="(Trans)glycosidases"/>
    <property type="match status" value="1"/>
</dbReference>
<dbReference type="InterPro" id="IPR013785">
    <property type="entry name" value="Aldolase_TIM"/>
</dbReference>
<keyword evidence="4" id="KW-1015">Disulfide bond</keyword>
<accession>A0A1C3Z2W2</accession>
<reference evidence="6 7" key="1">
    <citation type="submission" date="2016-08" db="EMBL/GenBank/DDBJ databases">
        <authorList>
            <person name="Seilhamer J.J."/>
        </authorList>
    </citation>
    <scope>NUCLEOTIDE SEQUENCE [LARGE SCALE GENOMIC DNA]</scope>
    <source>
        <strain evidence="6 7">A37T2</strain>
    </source>
</reference>
<evidence type="ECO:0000256" key="4">
    <source>
        <dbReference type="RuleBase" id="RU361168"/>
    </source>
</evidence>